<sequence>MINLSFCQEKYCLHSYMLTNDAYHLLTQDRTSQTEQTPKHATIVSLPPVPPLIKPQNMSCKTVPCMSSLERNAGPTTQHYIQNYMAPEMSSRQQSTSS</sequence>
<gene>
    <name evidence="1" type="primary">ORF198758</name>
</gene>
<dbReference type="AlphaFoldDB" id="A0A0B7BME1"/>
<reference evidence="1" key="1">
    <citation type="submission" date="2014-12" db="EMBL/GenBank/DDBJ databases">
        <title>Insight into the proteome of Arion vulgaris.</title>
        <authorList>
            <person name="Aradska J."/>
            <person name="Bulat T."/>
            <person name="Smidak R."/>
            <person name="Sarate P."/>
            <person name="Gangsoo J."/>
            <person name="Sialana F."/>
            <person name="Bilban M."/>
            <person name="Lubec G."/>
        </authorList>
    </citation>
    <scope>NUCLEOTIDE SEQUENCE</scope>
    <source>
        <tissue evidence="1">Skin</tissue>
    </source>
</reference>
<accession>A0A0B7BME1</accession>
<dbReference type="EMBL" id="HACG01047202">
    <property type="protein sequence ID" value="CEK94067.1"/>
    <property type="molecule type" value="Transcribed_RNA"/>
</dbReference>
<evidence type="ECO:0000313" key="1">
    <source>
        <dbReference type="EMBL" id="CEK94067.1"/>
    </source>
</evidence>
<name>A0A0B7BME1_9EUPU</name>
<protein>
    <submittedName>
        <fullName evidence="1">Uncharacterized protein</fullName>
    </submittedName>
</protein>
<proteinExistence type="predicted"/>
<organism evidence="1">
    <name type="scientific">Arion vulgaris</name>
    <dbReference type="NCBI Taxonomy" id="1028688"/>
    <lineage>
        <taxon>Eukaryota</taxon>
        <taxon>Metazoa</taxon>
        <taxon>Spiralia</taxon>
        <taxon>Lophotrochozoa</taxon>
        <taxon>Mollusca</taxon>
        <taxon>Gastropoda</taxon>
        <taxon>Heterobranchia</taxon>
        <taxon>Euthyneura</taxon>
        <taxon>Panpulmonata</taxon>
        <taxon>Eupulmonata</taxon>
        <taxon>Stylommatophora</taxon>
        <taxon>Helicina</taxon>
        <taxon>Arionoidea</taxon>
        <taxon>Arionidae</taxon>
        <taxon>Arion</taxon>
    </lineage>
</organism>